<dbReference type="SMART" id="SM00853">
    <property type="entry name" value="MutL_C"/>
    <property type="match status" value="1"/>
</dbReference>
<proteinExistence type="inferred from homology"/>
<sequence>MIKAQSSNGTTIRVENLFHRIPVRRTVFKQNAKREAQRALATMMSYALIANARIVVTTKNGRSMKTEIQTRAGDSLKGKIASVLGGQISKGLVEIDDIFDAGATEVESFWNLSVPTEEVIEDHLQKARIFKFNGFISKTDSGGRTSPDRQFFFVNGRPIDAPFLSRIINQEWRKVTSKKYPVVVLNIEVDQSAVDINLAPDKRTVLLQNQKHCQFRFRILLQNIWGATERDVVSMTQLSMDQFSMTLNTQSSVENSTESSVNGLINDVTFSEVEEDSNERPSKLPRLDFCAAIPPFTGKDRNSAETSDTLSIPNNDSKDQAGVLELYTLQMNEDTTIGELKPGSEIEFIKPKTPEEDVKTESIESNSTIEFVKPRTPELMQIDDDFIVDDVIEPEKKALPPEAILARSSTMIIQNRVERENTKGPKIKISLESIKAAKEKEERSNTIFQGREFYAKFNDQKKAEDELTRKFSKKDFTKLQVIGQFNRGFIIVTVGQLKDDLFLIDQHACDEKFNFERLMSKKIDSQPLVIGKRMTLNPGEDQILQDKVALFKKYGFDFNFSDPEFSYRMTAVPRVGKSTLGEEDVHEMLFLINEGDFNPKPSKIRRINAMAACRSSVMIGEALKTYQMERMLKNMSTMDQPWNCPHGRPTMRHLVNTARLHLKK</sequence>
<evidence type="ECO:0008006" key="7">
    <source>
        <dbReference type="Google" id="ProtNLM"/>
    </source>
</evidence>
<comment type="similarity">
    <text evidence="1">Belongs to the DNA mismatch repair MutL/HexB family.</text>
</comment>
<dbReference type="InterPro" id="IPR014790">
    <property type="entry name" value="MutL_C"/>
</dbReference>
<dbReference type="GO" id="GO:0006298">
    <property type="term" value="P:mismatch repair"/>
    <property type="evidence" value="ECO:0007669"/>
    <property type="project" value="InterPro"/>
</dbReference>
<dbReference type="InterPro" id="IPR038973">
    <property type="entry name" value="MutL/Mlh/Pms-like"/>
</dbReference>
<dbReference type="Gene3D" id="3.30.565.10">
    <property type="entry name" value="Histidine kinase-like ATPase, C-terminal domain"/>
    <property type="match status" value="1"/>
</dbReference>
<dbReference type="SMART" id="SM01340">
    <property type="entry name" value="DNA_mis_repair"/>
    <property type="match status" value="1"/>
</dbReference>
<dbReference type="Gene3D" id="3.30.230.10">
    <property type="match status" value="1"/>
</dbReference>
<feature type="domain" description="MutL C-terminal dimerisation" evidence="4">
    <location>
        <begin position="481"/>
        <end position="623"/>
    </location>
</feature>
<gene>
    <name evidence="6" type="ORF">GSOID_T00029706001</name>
</gene>
<dbReference type="InterPro" id="IPR042121">
    <property type="entry name" value="MutL_C_regsub"/>
</dbReference>
<accession>E4YMG8</accession>
<evidence type="ECO:0000313" key="6">
    <source>
        <dbReference type="EMBL" id="CBY36677.1"/>
    </source>
</evidence>
<dbReference type="InterPro" id="IPR014721">
    <property type="entry name" value="Ribsml_uS5_D2-typ_fold_subgr"/>
</dbReference>
<reference evidence="6" key="1">
    <citation type="journal article" date="2010" name="Science">
        <title>Plasticity of animal genome architecture unmasked by rapid evolution of a pelagic tunicate.</title>
        <authorList>
            <person name="Denoeud F."/>
            <person name="Henriet S."/>
            <person name="Mungpakdee S."/>
            <person name="Aury J.M."/>
            <person name="Da Silva C."/>
            <person name="Brinkmann H."/>
            <person name="Mikhaleva J."/>
            <person name="Olsen L.C."/>
            <person name="Jubin C."/>
            <person name="Canestro C."/>
            <person name="Bouquet J.M."/>
            <person name="Danks G."/>
            <person name="Poulain J."/>
            <person name="Campsteijn C."/>
            <person name="Adamski M."/>
            <person name="Cross I."/>
            <person name="Yadetie F."/>
            <person name="Muffato M."/>
            <person name="Louis A."/>
            <person name="Butcher S."/>
            <person name="Tsagkogeorga G."/>
            <person name="Konrad A."/>
            <person name="Singh S."/>
            <person name="Jensen M.F."/>
            <person name="Cong E.H."/>
            <person name="Eikeseth-Otteraa H."/>
            <person name="Noel B."/>
            <person name="Anthouard V."/>
            <person name="Porcel B.M."/>
            <person name="Kachouri-Lafond R."/>
            <person name="Nishino A."/>
            <person name="Ugolini M."/>
            <person name="Chourrout P."/>
            <person name="Nishida H."/>
            <person name="Aasland R."/>
            <person name="Huzurbazar S."/>
            <person name="Westhof E."/>
            <person name="Delsuc F."/>
            <person name="Lehrach H."/>
            <person name="Reinhardt R."/>
            <person name="Weissenbach J."/>
            <person name="Roy S.W."/>
            <person name="Artiguenave F."/>
            <person name="Postlethwait J.H."/>
            <person name="Manak J.R."/>
            <person name="Thompson E.M."/>
            <person name="Jaillon O."/>
            <person name="Du Pasquier L."/>
            <person name="Boudinot P."/>
            <person name="Liberles D.A."/>
            <person name="Volff J.N."/>
            <person name="Philippe H."/>
            <person name="Lenhard B."/>
            <person name="Roest Crollius H."/>
            <person name="Wincker P."/>
            <person name="Chourrout D."/>
        </authorList>
    </citation>
    <scope>NUCLEOTIDE SEQUENCE [LARGE SCALE GENOMIC DNA]</scope>
</reference>
<protein>
    <recommendedName>
        <fullName evidence="7">MutL C-terminal dimerisation domain-containing protein</fullName>
    </recommendedName>
</protein>
<dbReference type="GO" id="GO:0016887">
    <property type="term" value="F:ATP hydrolysis activity"/>
    <property type="evidence" value="ECO:0007669"/>
    <property type="project" value="InterPro"/>
</dbReference>
<dbReference type="InterPro" id="IPR013507">
    <property type="entry name" value="DNA_mismatch_S5_2-like"/>
</dbReference>
<feature type="domain" description="DNA mismatch repair protein S5" evidence="5">
    <location>
        <begin position="80"/>
        <end position="226"/>
    </location>
</feature>
<name>E4YMG8_OIKDI</name>
<evidence type="ECO:0000256" key="3">
    <source>
        <dbReference type="SAM" id="MobiDB-lite"/>
    </source>
</evidence>
<feature type="region of interest" description="Disordered" evidence="3">
    <location>
        <begin position="298"/>
        <end position="317"/>
    </location>
</feature>
<dbReference type="CDD" id="cd03484">
    <property type="entry name" value="MutL_Trans_hPMS_2_like"/>
    <property type="match status" value="1"/>
</dbReference>
<dbReference type="Gene3D" id="3.30.1370.100">
    <property type="entry name" value="MutL, C-terminal domain, regulatory subdomain"/>
    <property type="match status" value="1"/>
</dbReference>
<dbReference type="Gene3D" id="3.30.1540.20">
    <property type="entry name" value="MutL, C-terminal domain, dimerisation subdomain"/>
    <property type="match status" value="1"/>
</dbReference>
<evidence type="ECO:0000256" key="1">
    <source>
        <dbReference type="ARBA" id="ARBA00006082"/>
    </source>
</evidence>
<evidence type="ECO:0000256" key="2">
    <source>
        <dbReference type="ARBA" id="ARBA00022763"/>
    </source>
</evidence>
<dbReference type="Proteomes" id="UP000011014">
    <property type="component" value="Unassembled WGS sequence"/>
</dbReference>
<dbReference type="Pfam" id="PF08676">
    <property type="entry name" value="MutL_C"/>
    <property type="match status" value="1"/>
</dbReference>
<keyword evidence="2" id="KW-0227">DNA damage</keyword>
<dbReference type="InterPro" id="IPR020568">
    <property type="entry name" value="Ribosomal_Su5_D2-typ_SF"/>
</dbReference>
<dbReference type="GO" id="GO:0032389">
    <property type="term" value="C:MutLalpha complex"/>
    <property type="evidence" value="ECO:0007669"/>
    <property type="project" value="TreeGrafter"/>
</dbReference>
<dbReference type="GO" id="GO:0030983">
    <property type="term" value="F:mismatched DNA binding"/>
    <property type="evidence" value="ECO:0007669"/>
    <property type="project" value="InterPro"/>
</dbReference>
<dbReference type="InterPro" id="IPR037198">
    <property type="entry name" value="MutL_C_sf"/>
</dbReference>
<dbReference type="EMBL" id="FN654820">
    <property type="protein sequence ID" value="CBY36677.1"/>
    <property type="molecule type" value="Genomic_DNA"/>
</dbReference>
<dbReference type="InterPro" id="IPR036890">
    <property type="entry name" value="HATPase_C_sf"/>
</dbReference>
<feature type="compositionally biased region" description="Polar residues" evidence="3">
    <location>
        <begin position="304"/>
        <end position="315"/>
    </location>
</feature>
<dbReference type="AlphaFoldDB" id="E4YMG8"/>
<dbReference type="PANTHER" id="PTHR10073:SF52">
    <property type="entry name" value="MISMATCH REPAIR ENDONUCLEASE PMS2"/>
    <property type="match status" value="1"/>
</dbReference>
<dbReference type="InterPro" id="IPR042120">
    <property type="entry name" value="MutL_C_dimsub"/>
</dbReference>
<dbReference type="Pfam" id="PF01119">
    <property type="entry name" value="DNA_mis_repair"/>
    <property type="match status" value="1"/>
</dbReference>
<organism evidence="6">
    <name type="scientific">Oikopleura dioica</name>
    <name type="common">Tunicate</name>
    <dbReference type="NCBI Taxonomy" id="34765"/>
    <lineage>
        <taxon>Eukaryota</taxon>
        <taxon>Metazoa</taxon>
        <taxon>Chordata</taxon>
        <taxon>Tunicata</taxon>
        <taxon>Appendicularia</taxon>
        <taxon>Copelata</taxon>
        <taxon>Oikopleuridae</taxon>
        <taxon>Oikopleura</taxon>
    </lineage>
</organism>
<evidence type="ECO:0000259" key="5">
    <source>
        <dbReference type="SMART" id="SM01340"/>
    </source>
</evidence>
<evidence type="ECO:0000259" key="4">
    <source>
        <dbReference type="SMART" id="SM00853"/>
    </source>
</evidence>
<dbReference type="SUPFAM" id="SSF118116">
    <property type="entry name" value="DNA mismatch repair protein MutL"/>
    <property type="match status" value="1"/>
</dbReference>
<dbReference type="PANTHER" id="PTHR10073">
    <property type="entry name" value="DNA MISMATCH REPAIR PROTEIN MLH, PMS, MUTL"/>
    <property type="match status" value="1"/>
</dbReference>
<dbReference type="GO" id="GO:0005524">
    <property type="term" value="F:ATP binding"/>
    <property type="evidence" value="ECO:0007669"/>
    <property type="project" value="InterPro"/>
</dbReference>
<dbReference type="SUPFAM" id="SSF54211">
    <property type="entry name" value="Ribosomal protein S5 domain 2-like"/>
    <property type="match status" value="1"/>
</dbReference>
<dbReference type="GO" id="GO:0140664">
    <property type="term" value="F:ATP-dependent DNA damage sensor activity"/>
    <property type="evidence" value="ECO:0007669"/>
    <property type="project" value="InterPro"/>
</dbReference>